<gene>
    <name evidence="1" type="ORF">PhaeoP13_00683</name>
</gene>
<accession>A0AAN1L9Q9</accession>
<sequence>MFAPRGYYTWNEISRRVSSWAQVIVRAHHLQIPDSQLVDFILREEESVLPWLDYLKSNPKEYAIFPHEAHLLSAYLMANLLLSTPVSMCSPVGTVLRAPEAALLHADRFDFCVWDWARHESPQFRIFYQTMTDSGIEAANPWDRFCVLEQFNGIISIKNNSMDTILRALHHWDATERDIERTITPFCGWALCWHQDDFPQKLEELFYEMGGEFMEFAKSWDASIETTGLKRKSKGETLDYVYECALSAFPEGKGNVTWPETEKKVGYSRRQILRALEHRDASWWANGRGQDQGK</sequence>
<protein>
    <submittedName>
        <fullName evidence="1">Uncharacterized protein</fullName>
    </submittedName>
</protein>
<proteinExistence type="predicted"/>
<dbReference type="Proteomes" id="UP000218606">
    <property type="component" value="Chromosome"/>
</dbReference>
<name>A0AAN1L9Q9_9RHOB</name>
<reference evidence="1 2" key="1">
    <citation type="journal article" date="2017" name="Front. Microbiol.">
        <title>Phaeobacter piscinae sp. nov., a species of the Roseobacter group and potential aquaculture probiont.</title>
        <authorList>
            <person name="Sonnenschein E.C."/>
            <person name="Phippen C.B.W."/>
            <person name="Nielsen K.F."/>
            <person name="Mateiu R.V."/>
            <person name="Melchiorsen J."/>
            <person name="Gram L."/>
            <person name="Overmann J."/>
            <person name="Freese H.M."/>
        </authorList>
    </citation>
    <scope>NUCLEOTIDE SEQUENCE [LARGE SCALE GENOMIC DNA]</scope>
    <source>
        <strain evidence="1 2">P13</strain>
    </source>
</reference>
<dbReference type="AlphaFoldDB" id="A0AAN1L9Q9"/>
<dbReference type="RefSeq" id="WP_145958067.1">
    <property type="nucleotide sequence ID" value="NZ_CP010767.1"/>
</dbReference>
<dbReference type="EMBL" id="CP010767">
    <property type="protein sequence ID" value="ATG42644.1"/>
    <property type="molecule type" value="Genomic_DNA"/>
</dbReference>
<organism evidence="1 2">
    <name type="scientific">Phaeobacter piscinae</name>
    <dbReference type="NCBI Taxonomy" id="1580596"/>
    <lineage>
        <taxon>Bacteria</taxon>
        <taxon>Pseudomonadati</taxon>
        <taxon>Pseudomonadota</taxon>
        <taxon>Alphaproteobacteria</taxon>
        <taxon>Rhodobacterales</taxon>
        <taxon>Roseobacteraceae</taxon>
        <taxon>Phaeobacter</taxon>
    </lineage>
</organism>
<evidence type="ECO:0000313" key="2">
    <source>
        <dbReference type="Proteomes" id="UP000218606"/>
    </source>
</evidence>
<evidence type="ECO:0000313" key="1">
    <source>
        <dbReference type="EMBL" id="ATG42644.1"/>
    </source>
</evidence>